<sequence>MENFKCFSGSEGCSSSESGWTIYISSPMQEDAESSQENDDNNNHYRNYSYNDDRKESSDDSMASDASSGPSHQQHKFKNGRDSHSNSRLKNDKGDYSNKCPSRKEAKKQEKRGFDSGNKNKGRFSSREKNHK</sequence>
<feature type="compositionally biased region" description="Basic and acidic residues" evidence="7">
    <location>
        <begin position="79"/>
        <end position="114"/>
    </location>
</feature>
<dbReference type="GO" id="GO:0009691">
    <property type="term" value="P:cytokinin biosynthetic process"/>
    <property type="evidence" value="ECO:0007669"/>
    <property type="project" value="UniProtKB-KW"/>
</dbReference>
<keyword evidence="2" id="KW-0963">Cytoplasm</keyword>
<evidence type="ECO:0000313" key="9">
    <source>
        <dbReference type="Proteomes" id="UP001054252"/>
    </source>
</evidence>
<comment type="similarity">
    <text evidence="6">Belongs to the SOFL plant protein family.</text>
</comment>
<evidence type="ECO:0000313" key="8">
    <source>
        <dbReference type="EMBL" id="GKV16899.1"/>
    </source>
</evidence>
<feature type="region of interest" description="Disordered" evidence="7">
    <location>
        <begin position="24"/>
        <end position="132"/>
    </location>
</feature>
<proteinExistence type="inferred from homology"/>
<dbReference type="GO" id="GO:0009736">
    <property type="term" value="P:cytokinin-activated signaling pathway"/>
    <property type="evidence" value="ECO:0007669"/>
    <property type="project" value="UniProtKB-KW"/>
</dbReference>
<comment type="subcellular location">
    <subcellularLocation>
        <location evidence="1">Cytoplasm</location>
    </subcellularLocation>
</comment>
<evidence type="ECO:0000256" key="3">
    <source>
        <dbReference type="ARBA" id="ARBA00022712"/>
    </source>
</evidence>
<dbReference type="PANTHER" id="PTHR33347:SF27">
    <property type="entry name" value="PROTEIN SOB FIVE-LIKE 3-RELATED"/>
    <property type="match status" value="1"/>
</dbReference>
<evidence type="ECO:0000256" key="1">
    <source>
        <dbReference type="ARBA" id="ARBA00004496"/>
    </source>
</evidence>
<gene>
    <name evidence="8" type="ORF">SLEP1_g27469</name>
</gene>
<dbReference type="PANTHER" id="PTHR33347">
    <property type="entry name" value="OSJNBA0091C07.3 PROTEIN"/>
    <property type="match status" value="1"/>
</dbReference>
<reference evidence="8 9" key="1">
    <citation type="journal article" date="2021" name="Commun. Biol.">
        <title>The genome of Shorea leprosula (Dipterocarpaceae) highlights the ecological relevance of drought in aseasonal tropical rainforests.</title>
        <authorList>
            <person name="Ng K.K.S."/>
            <person name="Kobayashi M.J."/>
            <person name="Fawcett J.A."/>
            <person name="Hatakeyama M."/>
            <person name="Paape T."/>
            <person name="Ng C.H."/>
            <person name="Ang C.C."/>
            <person name="Tnah L.H."/>
            <person name="Lee C.T."/>
            <person name="Nishiyama T."/>
            <person name="Sese J."/>
            <person name="O'Brien M.J."/>
            <person name="Copetti D."/>
            <person name="Mohd Noor M.I."/>
            <person name="Ong R.C."/>
            <person name="Putra M."/>
            <person name="Sireger I.Z."/>
            <person name="Indrioko S."/>
            <person name="Kosugi Y."/>
            <person name="Izuno A."/>
            <person name="Isagi Y."/>
            <person name="Lee S.L."/>
            <person name="Shimizu K.K."/>
        </authorList>
    </citation>
    <scope>NUCLEOTIDE SEQUENCE [LARGE SCALE GENOMIC DNA]</scope>
    <source>
        <strain evidence="8">214</strain>
    </source>
</reference>
<keyword evidence="9" id="KW-1185">Reference proteome</keyword>
<feature type="compositionally biased region" description="Acidic residues" evidence="7">
    <location>
        <begin position="30"/>
        <end position="40"/>
    </location>
</feature>
<evidence type="ECO:0000256" key="2">
    <source>
        <dbReference type="ARBA" id="ARBA00022490"/>
    </source>
</evidence>
<comment type="caution">
    <text evidence="8">The sequence shown here is derived from an EMBL/GenBank/DDBJ whole genome shotgun (WGS) entry which is preliminary data.</text>
</comment>
<keyword evidence="5" id="KW-0539">Nucleus</keyword>
<name>A0AAV5JQF0_9ROSI</name>
<dbReference type="GO" id="GO:0005737">
    <property type="term" value="C:cytoplasm"/>
    <property type="evidence" value="ECO:0007669"/>
    <property type="project" value="UniProtKB-SubCell"/>
</dbReference>
<evidence type="ECO:0000256" key="4">
    <source>
        <dbReference type="ARBA" id="ARBA00022864"/>
    </source>
</evidence>
<keyword evidence="3" id="KW-0203">Cytokinin biosynthesis</keyword>
<dbReference type="EMBL" id="BPVZ01000046">
    <property type="protein sequence ID" value="GKV16899.1"/>
    <property type="molecule type" value="Genomic_DNA"/>
</dbReference>
<dbReference type="InterPro" id="IPR044670">
    <property type="entry name" value="SOFL"/>
</dbReference>
<protein>
    <submittedName>
        <fullName evidence="8">Uncharacterized protein</fullName>
    </submittedName>
</protein>
<organism evidence="8 9">
    <name type="scientific">Rubroshorea leprosula</name>
    <dbReference type="NCBI Taxonomy" id="152421"/>
    <lineage>
        <taxon>Eukaryota</taxon>
        <taxon>Viridiplantae</taxon>
        <taxon>Streptophyta</taxon>
        <taxon>Embryophyta</taxon>
        <taxon>Tracheophyta</taxon>
        <taxon>Spermatophyta</taxon>
        <taxon>Magnoliopsida</taxon>
        <taxon>eudicotyledons</taxon>
        <taxon>Gunneridae</taxon>
        <taxon>Pentapetalae</taxon>
        <taxon>rosids</taxon>
        <taxon>malvids</taxon>
        <taxon>Malvales</taxon>
        <taxon>Dipterocarpaceae</taxon>
        <taxon>Rubroshorea</taxon>
    </lineage>
</organism>
<evidence type="ECO:0000256" key="7">
    <source>
        <dbReference type="SAM" id="MobiDB-lite"/>
    </source>
</evidence>
<evidence type="ECO:0000256" key="5">
    <source>
        <dbReference type="ARBA" id="ARBA00023242"/>
    </source>
</evidence>
<dbReference type="AlphaFoldDB" id="A0AAV5JQF0"/>
<evidence type="ECO:0000256" key="6">
    <source>
        <dbReference type="ARBA" id="ARBA00024199"/>
    </source>
</evidence>
<accession>A0AAV5JQF0</accession>
<keyword evidence="4" id="KW-0932">Cytokinin signaling pathway</keyword>
<dbReference type="Proteomes" id="UP001054252">
    <property type="component" value="Unassembled WGS sequence"/>
</dbReference>